<feature type="chain" id="PRO_5017332852" evidence="1">
    <location>
        <begin position="25"/>
        <end position="64"/>
    </location>
</feature>
<keyword evidence="1" id="KW-0732">Signal</keyword>
<reference evidence="2" key="1">
    <citation type="submission" date="2018-04" db="EMBL/GenBank/DDBJ databases">
        <authorList>
            <person name="Go L.Y."/>
            <person name="Mitchell J.A."/>
        </authorList>
    </citation>
    <scope>NUCLEOTIDE SEQUENCE</scope>
    <source>
        <strain evidence="2">ARTV</strain>
    </source>
</reference>
<dbReference type="PROSITE" id="PS51257">
    <property type="entry name" value="PROKAR_LIPOPROTEIN"/>
    <property type="match status" value="1"/>
</dbReference>
<evidence type="ECO:0000313" key="2">
    <source>
        <dbReference type="EMBL" id="SSW94682.1"/>
    </source>
</evidence>
<dbReference type="AlphaFoldDB" id="A0A3B0LVY2"/>
<evidence type="ECO:0000256" key="1">
    <source>
        <dbReference type="SAM" id="SignalP"/>
    </source>
</evidence>
<proteinExistence type="predicted"/>
<accession>A0A3B0LVY2</accession>
<protein>
    <submittedName>
        <fullName evidence="2">Uncharacterized protein</fullName>
    </submittedName>
</protein>
<feature type="signal peptide" evidence="1">
    <location>
        <begin position="1"/>
        <end position="24"/>
    </location>
</feature>
<name>A0A3B0LVY2_9GAMM</name>
<dbReference type="EMBL" id="UFQR01000001">
    <property type="protein sequence ID" value="SSW94682.1"/>
    <property type="molecule type" value="Genomic_DNA"/>
</dbReference>
<gene>
    <name evidence="2" type="ORF">ARTV_0207</name>
</gene>
<sequence>MKYLFKILTIISVLKFNLVNICHAMTSPTAIYACEKIVVRVEDRKRYCLTHDVEGNTHNIILND</sequence>
<organism evidence="2">
    <name type="scientific">Arsenophonus endosymbiont of Trialeurodes vaporariorum</name>
    <dbReference type="NCBI Taxonomy" id="235567"/>
    <lineage>
        <taxon>Bacteria</taxon>
        <taxon>Pseudomonadati</taxon>
        <taxon>Pseudomonadota</taxon>
        <taxon>Gammaproteobacteria</taxon>
        <taxon>Enterobacterales</taxon>
        <taxon>Morganellaceae</taxon>
        <taxon>Arsenophonus</taxon>
    </lineage>
</organism>